<dbReference type="InterPro" id="IPR020846">
    <property type="entry name" value="MFS_dom"/>
</dbReference>
<dbReference type="Pfam" id="PF07690">
    <property type="entry name" value="MFS_1"/>
    <property type="match status" value="1"/>
</dbReference>
<keyword evidence="2 5" id="KW-0812">Transmembrane</keyword>
<feature type="transmembrane region" description="Helical" evidence="5">
    <location>
        <begin position="170"/>
        <end position="191"/>
    </location>
</feature>
<feature type="transmembrane region" description="Helical" evidence="5">
    <location>
        <begin position="389"/>
        <end position="411"/>
    </location>
</feature>
<name>A0A849AM59_9MICO</name>
<dbReference type="GO" id="GO:0022857">
    <property type="term" value="F:transmembrane transporter activity"/>
    <property type="evidence" value="ECO:0007669"/>
    <property type="project" value="InterPro"/>
</dbReference>
<feature type="transmembrane region" description="Helical" evidence="5">
    <location>
        <begin position="270"/>
        <end position="293"/>
    </location>
</feature>
<keyword evidence="4 5" id="KW-0472">Membrane</keyword>
<feature type="transmembrane region" description="Helical" evidence="5">
    <location>
        <begin position="234"/>
        <end position="258"/>
    </location>
</feature>
<evidence type="ECO:0000313" key="7">
    <source>
        <dbReference type="EMBL" id="NNG40451.1"/>
    </source>
</evidence>
<dbReference type="CDD" id="cd17355">
    <property type="entry name" value="MFS_YcxA_like"/>
    <property type="match status" value="1"/>
</dbReference>
<feature type="transmembrane region" description="Helical" evidence="5">
    <location>
        <begin position="78"/>
        <end position="100"/>
    </location>
</feature>
<comment type="subcellular location">
    <subcellularLocation>
        <location evidence="1">Cell membrane</location>
        <topology evidence="1">Multi-pass membrane protein</topology>
    </subcellularLocation>
</comment>
<protein>
    <submittedName>
        <fullName evidence="7">MFS transporter</fullName>
    </submittedName>
</protein>
<dbReference type="EMBL" id="JABENB010000002">
    <property type="protein sequence ID" value="NNG40451.1"/>
    <property type="molecule type" value="Genomic_DNA"/>
</dbReference>
<feature type="transmembrane region" description="Helical" evidence="5">
    <location>
        <begin position="140"/>
        <end position="164"/>
    </location>
</feature>
<feature type="transmembrane region" description="Helical" evidence="5">
    <location>
        <begin position="328"/>
        <end position="349"/>
    </location>
</feature>
<evidence type="ECO:0000256" key="3">
    <source>
        <dbReference type="ARBA" id="ARBA00022989"/>
    </source>
</evidence>
<dbReference type="PANTHER" id="PTHR11360">
    <property type="entry name" value="MONOCARBOXYLATE TRANSPORTER"/>
    <property type="match status" value="1"/>
</dbReference>
<keyword evidence="3 5" id="KW-1133">Transmembrane helix</keyword>
<dbReference type="RefSeq" id="WP_343036739.1">
    <property type="nucleotide sequence ID" value="NZ_JABENB010000002.1"/>
</dbReference>
<dbReference type="Proteomes" id="UP000557772">
    <property type="component" value="Unassembled WGS sequence"/>
</dbReference>
<evidence type="ECO:0000259" key="6">
    <source>
        <dbReference type="PROSITE" id="PS50850"/>
    </source>
</evidence>
<dbReference type="SUPFAM" id="SSF103473">
    <property type="entry name" value="MFS general substrate transporter"/>
    <property type="match status" value="1"/>
</dbReference>
<dbReference type="InterPro" id="IPR011701">
    <property type="entry name" value="MFS"/>
</dbReference>
<dbReference type="InterPro" id="IPR036259">
    <property type="entry name" value="MFS_trans_sf"/>
</dbReference>
<evidence type="ECO:0000256" key="2">
    <source>
        <dbReference type="ARBA" id="ARBA00022692"/>
    </source>
</evidence>
<organism evidence="7 8">
    <name type="scientific">Flexivirga aerilata</name>
    <dbReference type="NCBI Taxonomy" id="1656889"/>
    <lineage>
        <taxon>Bacteria</taxon>
        <taxon>Bacillati</taxon>
        <taxon>Actinomycetota</taxon>
        <taxon>Actinomycetes</taxon>
        <taxon>Micrococcales</taxon>
        <taxon>Dermacoccaceae</taxon>
        <taxon>Flexivirga</taxon>
    </lineage>
</organism>
<feature type="transmembrane region" description="Helical" evidence="5">
    <location>
        <begin position="300"/>
        <end position="322"/>
    </location>
</feature>
<keyword evidence="8" id="KW-1185">Reference proteome</keyword>
<feature type="transmembrane region" description="Helical" evidence="5">
    <location>
        <begin position="46"/>
        <end position="66"/>
    </location>
</feature>
<evidence type="ECO:0000256" key="4">
    <source>
        <dbReference type="ARBA" id="ARBA00023136"/>
    </source>
</evidence>
<dbReference type="GO" id="GO:0005886">
    <property type="term" value="C:plasma membrane"/>
    <property type="evidence" value="ECO:0007669"/>
    <property type="project" value="UniProtKB-SubCell"/>
</dbReference>
<dbReference type="PROSITE" id="PS50850">
    <property type="entry name" value="MFS"/>
    <property type="match status" value="1"/>
</dbReference>
<gene>
    <name evidence="7" type="ORF">HJ588_14375</name>
</gene>
<evidence type="ECO:0000313" key="8">
    <source>
        <dbReference type="Proteomes" id="UP000557772"/>
    </source>
</evidence>
<dbReference type="AlphaFoldDB" id="A0A849AM59"/>
<feature type="transmembrane region" description="Helical" evidence="5">
    <location>
        <begin position="12"/>
        <end position="34"/>
    </location>
</feature>
<feature type="transmembrane region" description="Helical" evidence="5">
    <location>
        <begin position="106"/>
        <end position="128"/>
    </location>
</feature>
<accession>A0A849AM59</accession>
<comment type="caution">
    <text evidence="7">The sequence shown here is derived from an EMBL/GenBank/DDBJ whole genome shotgun (WGS) entry which is preliminary data.</text>
</comment>
<reference evidence="7 8" key="1">
    <citation type="submission" date="2020-05" db="EMBL/GenBank/DDBJ databases">
        <title>Flexivirga sp. ID2601S isolated from air conditioner.</title>
        <authorList>
            <person name="Kim D.H."/>
        </authorList>
    </citation>
    <scope>NUCLEOTIDE SEQUENCE [LARGE SCALE GENOMIC DNA]</scope>
    <source>
        <strain evidence="7 8">ID2601S</strain>
    </source>
</reference>
<dbReference type="Gene3D" id="1.20.1250.20">
    <property type="entry name" value="MFS general substrate transporter like domains"/>
    <property type="match status" value="2"/>
</dbReference>
<evidence type="ECO:0000256" key="1">
    <source>
        <dbReference type="ARBA" id="ARBA00004651"/>
    </source>
</evidence>
<feature type="transmembrane region" description="Helical" evidence="5">
    <location>
        <begin position="361"/>
        <end position="383"/>
    </location>
</feature>
<dbReference type="PANTHER" id="PTHR11360:SF284">
    <property type="entry name" value="EG:103B4.3 PROTEIN-RELATED"/>
    <property type="match status" value="1"/>
</dbReference>
<evidence type="ECO:0000256" key="5">
    <source>
        <dbReference type="SAM" id="Phobius"/>
    </source>
</evidence>
<dbReference type="InterPro" id="IPR050327">
    <property type="entry name" value="Proton-linked_MCT"/>
</dbReference>
<proteinExistence type="predicted"/>
<sequence length="433" mass="45671">MTSETRRIPRLHPAWAIAAVTFLTMIGSAGFRAAPGVFMDPLHQEFGWSMGLMGSAVSLNLVLFGLTAPFSAALMERFGIRPVCLVALVLVAAGAILPVWMTSPWQLILCWGLLIGLGTGSMSMSLVATVTGRWFHAKRGLVSGVLTAANATGQLIFLPVLAAISHAAGWRWATAVVGLAAFAVVPLVLIFMRNRPEDIGAVAYGAPDGYVSPSTGGGARMALQTLRIASRNRAFWFLAGTFAICGATTNGLVSTHFIPAAMDHGMHETTAASLLALVGIFDIVGTIGSGWLTDRVDPRVLLVVYYGLRGVALSLLPSLFSSSMHPNMLAFVLFYGLDWVATVPPTMALAREHFGDRAPVVFGWIFACHQLGAAVAAWGAGWIRDDTGTYASAFYLAAVLCLVAAAVCLTIRRTSTPSSAQVPPAPVAVSEPT</sequence>
<feature type="domain" description="Major facilitator superfamily (MFS) profile" evidence="6">
    <location>
        <begin position="16"/>
        <end position="416"/>
    </location>
</feature>